<evidence type="ECO:0000256" key="5">
    <source>
        <dbReference type="ARBA" id="ARBA00022989"/>
    </source>
</evidence>
<dbReference type="GO" id="GO:0046872">
    <property type="term" value="F:metal ion binding"/>
    <property type="evidence" value="ECO:0007669"/>
    <property type="project" value="UniProtKB-KW"/>
</dbReference>
<evidence type="ECO:0000256" key="6">
    <source>
        <dbReference type="ARBA" id="ARBA00023053"/>
    </source>
</evidence>
<evidence type="ECO:0000256" key="8">
    <source>
        <dbReference type="ARBA" id="ARBA00023136"/>
    </source>
</evidence>
<sequence>MMQWVAVAAGGALGAMSRFWISHHVYQLLGKQFAWGTLAVNVLGSFIMGFMAVWLIDKLGASSEWRLFVMTGFLGALTTFSTFSFETLQYLQVGEVNKALANIVISVVVCLIAVWLGFNTGKLTLTE</sequence>
<dbReference type="Pfam" id="PF02537">
    <property type="entry name" value="CRCB"/>
    <property type="match status" value="1"/>
</dbReference>
<dbReference type="GO" id="GO:0140114">
    <property type="term" value="P:cellular detoxification of fluoride"/>
    <property type="evidence" value="ECO:0007669"/>
    <property type="project" value="UniProtKB-UniRule"/>
</dbReference>
<keyword evidence="4 12" id="KW-0812">Transmembrane</keyword>
<dbReference type="PANTHER" id="PTHR28259:SF1">
    <property type="entry name" value="FLUORIDE EXPORT PROTEIN 1-RELATED"/>
    <property type="match status" value="1"/>
</dbReference>
<feature type="transmembrane region" description="Helical" evidence="12">
    <location>
        <begin position="99"/>
        <end position="118"/>
    </location>
</feature>
<evidence type="ECO:0000313" key="14">
    <source>
        <dbReference type="Proteomes" id="UP000198461"/>
    </source>
</evidence>
<feature type="binding site" evidence="12">
    <location>
        <position position="75"/>
    </location>
    <ligand>
        <name>Na(+)</name>
        <dbReference type="ChEBI" id="CHEBI:29101"/>
        <note>structural</note>
    </ligand>
</feature>
<proteinExistence type="inferred from homology"/>
<comment type="subcellular location">
    <subcellularLocation>
        <location evidence="1 12">Cell membrane</location>
        <topology evidence="1 12">Multi-pass membrane protein</topology>
    </subcellularLocation>
</comment>
<evidence type="ECO:0000256" key="12">
    <source>
        <dbReference type="HAMAP-Rule" id="MF_00454"/>
    </source>
</evidence>
<keyword evidence="12" id="KW-0813">Transport</keyword>
<reference evidence="13 14" key="1">
    <citation type="submission" date="2016-11" db="EMBL/GenBank/DDBJ databases">
        <authorList>
            <person name="Jaros S."/>
            <person name="Januszkiewicz K."/>
            <person name="Wedrychowicz H."/>
        </authorList>
    </citation>
    <scope>NUCLEOTIDE SEQUENCE [LARGE SCALE GENOMIC DNA]</scope>
    <source>
        <strain evidence="13 14">DSM 17737</strain>
    </source>
</reference>
<evidence type="ECO:0000256" key="4">
    <source>
        <dbReference type="ARBA" id="ARBA00022692"/>
    </source>
</evidence>
<evidence type="ECO:0000256" key="7">
    <source>
        <dbReference type="ARBA" id="ARBA00023065"/>
    </source>
</evidence>
<keyword evidence="7 12" id="KW-0406">Ion transport</keyword>
<evidence type="ECO:0000256" key="2">
    <source>
        <dbReference type="ARBA" id="ARBA00022475"/>
    </source>
</evidence>
<dbReference type="InterPro" id="IPR003691">
    <property type="entry name" value="FluC"/>
</dbReference>
<gene>
    <name evidence="12" type="primary">fluC</name>
    <name evidence="12" type="synonym">crcB</name>
    <name evidence="13" type="ORF">SAMN05443662_0640</name>
</gene>
<keyword evidence="9 12" id="KW-0407">Ion channel</keyword>
<feature type="transmembrane region" description="Helical" evidence="12">
    <location>
        <begin position="33"/>
        <end position="55"/>
    </location>
</feature>
<accession>A0A1N6EJJ9</accession>
<keyword evidence="5 12" id="KW-1133">Transmembrane helix</keyword>
<feature type="binding site" evidence="12">
    <location>
        <position position="78"/>
    </location>
    <ligand>
        <name>Na(+)</name>
        <dbReference type="ChEBI" id="CHEBI:29101"/>
        <note>structural</note>
    </ligand>
</feature>
<evidence type="ECO:0000256" key="9">
    <source>
        <dbReference type="ARBA" id="ARBA00023303"/>
    </source>
</evidence>
<dbReference type="GO" id="GO:0062054">
    <property type="term" value="F:fluoride channel activity"/>
    <property type="evidence" value="ECO:0007669"/>
    <property type="project" value="UniProtKB-UniRule"/>
</dbReference>
<dbReference type="Proteomes" id="UP000198461">
    <property type="component" value="Unassembled WGS sequence"/>
</dbReference>
<keyword evidence="12" id="KW-0479">Metal-binding</keyword>
<dbReference type="STRING" id="364032.SAMN05443662_0640"/>
<dbReference type="AlphaFoldDB" id="A0A1N6EJJ9"/>
<dbReference type="RefSeq" id="WP_200770542.1">
    <property type="nucleotide sequence ID" value="NZ_FSRE01000002.1"/>
</dbReference>
<dbReference type="NCBIfam" id="TIGR00494">
    <property type="entry name" value="crcB"/>
    <property type="match status" value="1"/>
</dbReference>
<protein>
    <recommendedName>
        <fullName evidence="12">Fluoride-specific ion channel FluC</fullName>
    </recommendedName>
</protein>
<keyword evidence="6 12" id="KW-0915">Sodium</keyword>
<dbReference type="PANTHER" id="PTHR28259">
    <property type="entry name" value="FLUORIDE EXPORT PROTEIN 1-RELATED"/>
    <property type="match status" value="1"/>
</dbReference>
<dbReference type="EMBL" id="FSRE01000002">
    <property type="protein sequence ID" value="SIN83219.1"/>
    <property type="molecule type" value="Genomic_DNA"/>
</dbReference>
<organism evidence="13 14">
    <name type="scientific">Sulfurivirga caldicuralii</name>
    <dbReference type="NCBI Taxonomy" id="364032"/>
    <lineage>
        <taxon>Bacteria</taxon>
        <taxon>Pseudomonadati</taxon>
        <taxon>Pseudomonadota</taxon>
        <taxon>Gammaproteobacteria</taxon>
        <taxon>Thiotrichales</taxon>
        <taxon>Piscirickettsiaceae</taxon>
        <taxon>Sulfurivirga</taxon>
    </lineage>
</organism>
<evidence type="ECO:0000313" key="13">
    <source>
        <dbReference type="EMBL" id="SIN83219.1"/>
    </source>
</evidence>
<comment type="catalytic activity">
    <reaction evidence="11">
        <text>fluoride(in) = fluoride(out)</text>
        <dbReference type="Rhea" id="RHEA:76159"/>
        <dbReference type="ChEBI" id="CHEBI:17051"/>
    </reaction>
    <physiologicalReaction direction="left-to-right" evidence="11">
        <dbReference type="Rhea" id="RHEA:76160"/>
    </physiologicalReaction>
</comment>
<keyword evidence="14" id="KW-1185">Reference proteome</keyword>
<evidence type="ECO:0000256" key="3">
    <source>
        <dbReference type="ARBA" id="ARBA00022519"/>
    </source>
</evidence>
<comment type="similarity">
    <text evidence="10 12">Belongs to the fluoride channel Fluc/FEX (TC 1.A.43) family.</text>
</comment>
<comment type="activity regulation">
    <text evidence="12">Na(+) is not transported, but it plays an essential structural role and its presence is essential for fluoride channel function.</text>
</comment>
<name>A0A1N6EJJ9_9GAMM</name>
<keyword evidence="3" id="KW-0997">Cell inner membrane</keyword>
<evidence type="ECO:0000256" key="11">
    <source>
        <dbReference type="ARBA" id="ARBA00035585"/>
    </source>
</evidence>
<feature type="transmembrane region" description="Helical" evidence="12">
    <location>
        <begin position="67"/>
        <end position="87"/>
    </location>
</feature>
<evidence type="ECO:0000256" key="1">
    <source>
        <dbReference type="ARBA" id="ARBA00004651"/>
    </source>
</evidence>
<keyword evidence="2 12" id="KW-1003">Cell membrane</keyword>
<evidence type="ECO:0000256" key="10">
    <source>
        <dbReference type="ARBA" id="ARBA00035120"/>
    </source>
</evidence>
<dbReference type="HAMAP" id="MF_00454">
    <property type="entry name" value="FluC"/>
    <property type="match status" value="1"/>
</dbReference>
<keyword evidence="8 12" id="KW-0472">Membrane</keyword>
<dbReference type="GO" id="GO:0005886">
    <property type="term" value="C:plasma membrane"/>
    <property type="evidence" value="ECO:0007669"/>
    <property type="project" value="UniProtKB-SubCell"/>
</dbReference>
<comment type="function">
    <text evidence="12">Fluoride-specific ion channel. Important for reducing fluoride concentration in the cell, thus reducing its toxicity.</text>
</comment>